<feature type="domain" description="HAT C-terminal dimerisation" evidence="7">
    <location>
        <begin position="561"/>
        <end position="636"/>
    </location>
</feature>
<keyword evidence="3" id="KW-0863">Zinc-finger</keyword>
<keyword evidence="5" id="KW-0539">Nucleus</keyword>
<dbReference type="OrthoDB" id="8958253at2759"/>
<gene>
    <name evidence="8" type="ORF">APZ42_025610</name>
</gene>
<evidence type="ECO:0000259" key="7">
    <source>
        <dbReference type="Pfam" id="PF05699"/>
    </source>
</evidence>
<dbReference type="EMBL" id="LRGB01001920">
    <property type="protein sequence ID" value="KZS10011.1"/>
    <property type="molecule type" value="Genomic_DNA"/>
</dbReference>
<evidence type="ECO:0000256" key="2">
    <source>
        <dbReference type="ARBA" id="ARBA00022723"/>
    </source>
</evidence>
<dbReference type="InterPro" id="IPR008906">
    <property type="entry name" value="HATC_C_dom"/>
</dbReference>
<dbReference type="InterPro" id="IPR052035">
    <property type="entry name" value="ZnF_BED_domain_contain"/>
</dbReference>
<dbReference type="PANTHER" id="PTHR46481:SF10">
    <property type="entry name" value="ZINC FINGER BED DOMAIN-CONTAINING PROTEIN 39"/>
    <property type="match status" value="1"/>
</dbReference>
<sequence length="648" mass="73773">MVVFFVNDNKMAVFFVVFIIFLLDFSCQNRRDFKFFDHQGGIFFPLNRNKRGRSQASSVYRFLTALNKTERDEDLNSENEQSLLNNSSNKRSLVHAYFIYDKTSDTSKCKTCTATVKGSNTTNLENHLKIKKHISNEYLQYVKAKENAALSKVSSNSKKIVGAKAKSLLQPTLPQISMSKAKYTRKNTKQLLLRKKLAFVVATTSMTLSISDNKDWQAYVELLDPRHIIPGRKALANGILKLYKQVRKLVKAQVQHAVSKPNMTADIWTKPGMSSSYLGATIHYVNANHEIKHAVLELLHFPSPHTGAVIGDLTKKVITQWGFDVPIIVTDNGSNMVTAFQVVSTQDDIEAVIDSVATGRTEFNNEESPESLFSDSDESDVSCALMPNIDEESFEDFFFEDQVIIVTPLLPGDESQTVSAISEDPMDQTECDPNEALLEKLKIDEDVLQFLEHEKQMENAISQIKIAQKKSKRVCNAIKNDLNHRFDFMIDETMDNFDCLYLLATELDRNYRLFVSTYNKLPKTCYYEDNEKVQEEEIERGTDGKSKIELELLHYIAMDLDAHVLRVEGICQKTDSLAFWTSQRNRFPYLSKLAFTLLALQVSFAPSEREFSIAGWHCVGRKNRTDKDNLAAKVFITCNKDILRPLLL</sequence>
<dbReference type="GO" id="GO:0046983">
    <property type="term" value="F:protein dimerization activity"/>
    <property type="evidence" value="ECO:0007669"/>
    <property type="project" value="InterPro"/>
</dbReference>
<evidence type="ECO:0000256" key="4">
    <source>
        <dbReference type="ARBA" id="ARBA00022833"/>
    </source>
</evidence>
<dbReference type="GO" id="GO:0008270">
    <property type="term" value="F:zinc ion binding"/>
    <property type="evidence" value="ECO:0007669"/>
    <property type="project" value="UniProtKB-KW"/>
</dbReference>
<dbReference type="PANTHER" id="PTHR46481">
    <property type="entry name" value="ZINC FINGER BED DOMAIN-CONTAINING PROTEIN 4"/>
    <property type="match status" value="1"/>
</dbReference>
<dbReference type="Proteomes" id="UP000076858">
    <property type="component" value="Unassembled WGS sequence"/>
</dbReference>
<dbReference type="InterPro" id="IPR012337">
    <property type="entry name" value="RNaseH-like_sf"/>
</dbReference>
<keyword evidence="2" id="KW-0479">Metal-binding</keyword>
<feature type="coiled-coil region" evidence="6">
    <location>
        <begin position="434"/>
        <end position="470"/>
    </location>
</feature>
<evidence type="ECO:0000256" key="3">
    <source>
        <dbReference type="ARBA" id="ARBA00022771"/>
    </source>
</evidence>
<keyword evidence="9" id="KW-1185">Reference proteome</keyword>
<organism evidence="8 9">
    <name type="scientific">Daphnia magna</name>
    <dbReference type="NCBI Taxonomy" id="35525"/>
    <lineage>
        <taxon>Eukaryota</taxon>
        <taxon>Metazoa</taxon>
        <taxon>Ecdysozoa</taxon>
        <taxon>Arthropoda</taxon>
        <taxon>Crustacea</taxon>
        <taxon>Branchiopoda</taxon>
        <taxon>Diplostraca</taxon>
        <taxon>Cladocera</taxon>
        <taxon>Anomopoda</taxon>
        <taxon>Daphniidae</taxon>
        <taxon>Daphnia</taxon>
    </lineage>
</organism>
<evidence type="ECO:0000313" key="9">
    <source>
        <dbReference type="Proteomes" id="UP000076858"/>
    </source>
</evidence>
<name>A0A164SWG6_9CRUS</name>
<dbReference type="Pfam" id="PF05699">
    <property type="entry name" value="Dimer_Tnp_hAT"/>
    <property type="match status" value="1"/>
</dbReference>
<evidence type="ECO:0000313" key="8">
    <source>
        <dbReference type="EMBL" id="KZS10011.1"/>
    </source>
</evidence>
<protein>
    <recommendedName>
        <fullName evidence="7">HAT C-terminal dimerisation domain-containing protein</fullName>
    </recommendedName>
</protein>
<evidence type="ECO:0000256" key="1">
    <source>
        <dbReference type="ARBA" id="ARBA00004123"/>
    </source>
</evidence>
<reference evidence="8 9" key="1">
    <citation type="submission" date="2016-03" db="EMBL/GenBank/DDBJ databases">
        <title>EvidentialGene: Evidence-directed Construction of Genes on Genomes.</title>
        <authorList>
            <person name="Gilbert D.G."/>
            <person name="Choi J.-H."/>
            <person name="Mockaitis K."/>
            <person name="Colbourne J."/>
            <person name="Pfrender M."/>
        </authorList>
    </citation>
    <scope>NUCLEOTIDE SEQUENCE [LARGE SCALE GENOMIC DNA]</scope>
    <source>
        <strain evidence="8 9">Xinb3</strain>
        <tissue evidence="8">Complete organism</tissue>
    </source>
</reference>
<dbReference type="SUPFAM" id="SSF53098">
    <property type="entry name" value="Ribonuclease H-like"/>
    <property type="match status" value="1"/>
</dbReference>
<keyword evidence="6" id="KW-0175">Coiled coil</keyword>
<dbReference type="GO" id="GO:0005634">
    <property type="term" value="C:nucleus"/>
    <property type="evidence" value="ECO:0007669"/>
    <property type="project" value="UniProtKB-SubCell"/>
</dbReference>
<keyword evidence="4" id="KW-0862">Zinc</keyword>
<evidence type="ECO:0000256" key="6">
    <source>
        <dbReference type="SAM" id="Coils"/>
    </source>
</evidence>
<comment type="caution">
    <text evidence="8">The sequence shown here is derived from an EMBL/GenBank/DDBJ whole genome shotgun (WGS) entry which is preliminary data.</text>
</comment>
<accession>A0A164SWG6</accession>
<evidence type="ECO:0000256" key="5">
    <source>
        <dbReference type="ARBA" id="ARBA00023242"/>
    </source>
</evidence>
<comment type="subcellular location">
    <subcellularLocation>
        <location evidence="1">Nucleus</location>
    </subcellularLocation>
</comment>
<proteinExistence type="predicted"/>
<dbReference type="AlphaFoldDB" id="A0A164SWG6"/>